<dbReference type="EMBL" id="KN840444">
    <property type="protein sequence ID" value="KIP11714.1"/>
    <property type="molecule type" value="Genomic_DNA"/>
</dbReference>
<dbReference type="HOGENOM" id="CLU_1603359_0_0_1"/>
<name>A0A0C3P1L0_PHLG1</name>
<organism evidence="1 2">
    <name type="scientific">Phlebiopsis gigantea (strain 11061_1 CR5-6)</name>
    <name type="common">White-rot fungus</name>
    <name type="synonym">Peniophora gigantea</name>
    <dbReference type="NCBI Taxonomy" id="745531"/>
    <lineage>
        <taxon>Eukaryota</taxon>
        <taxon>Fungi</taxon>
        <taxon>Dikarya</taxon>
        <taxon>Basidiomycota</taxon>
        <taxon>Agaricomycotina</taxon>
        <taxon>Agaricomycetes</taxon>
        <taxon>Polyporales</taxon>
        <taxon>Phanerochaetaceae</taxon>
        <taxon>Phlebiopsis</taxon>
    </lineage>
</organism>
<sequence length="166" mass="18377">MIANCTRPSGAWDLFPPTSHGPFLNSCSVYVPWMAEMNKALTPRPSGPCGSRSHPRPELRQRCVDILPLRHHDHRPSRALPEYPLKALFTSAFPHNTSARVAACSSISLQSEASEHCVAIVLRSTFSVIQCTISNLNLTRPTGLALLLQILTITIPMQPTEIRKRT</sequence>
<proteinExistence type="predicted"/>
<gene>
    <name evidence="1" type="ORF">PHLGIDRAFT_438197</name>
</gene>
<evidence type="ECO:0000313" key="2">
    <source>
        <dbReference type="Proteomes" id="UP000053257"/>
    </source>
</evidence>
<keyword evidence="2" id="KW-1185">Reference proteome</keyword>
<dbReference type="Proteomes" id="UP000053257">
    <property type="component" value="Unassembled WGS sequence"/>
</dbReference>
<evidence type="ECO:0000313" key="1">
    <source>
        <dbReference type="EMBL" id="KIP11714.1"/>
    </source>
</evidence>
<reference evidence="1 2" key="1">
    <citation type="journal article" date="2014" name="PLoS Genet.">
        <title>Analysis of the Phlebiopsis gigantea genome, transcriptome and secretome provides insight into its pioneer colonization strategies of wood.</title>
        <authorList>
            <person name="Hori C."/>
            <person name="Ishida T."/>
            <person name="Igarashi K."/>
            <person name="Samejima M."/>
            <person name="Suzuki H."/>
            <person name="Master E."/>
            <person name="Ferreira P."/>
            <person name="Ruiz-Duenas F.J."/>
            <person name="Held B."/>
            <person name="Canessa P."/>
            <person name="Larrondo L.F."/>
            <person name="Schmoll M."/>
            <person name="Druzhinina I.S."/>
            <person name="Kubicek C.P."/>
            <person name="Gaskell J.A."/>
            <person name="Kersten P."/>
            <person name="St John F."/>
            <person name="Glasner J."/>
            <person name="Sabat G."/>
            <person name="Splinter BonDurant S."/>
            <person name="Syed K."/>
            <person name="Yadav J."/>
            <person name="Mgbeahuruike A.C."/>
            <person name="Kovalchuk A."/>
            <person name="Asiegbu F.O."/>
            <person name="Lackner G."/>
            <person name="Hoffmeister D."/>
            <person name="Rencoret J."/>
            <person name="Gutierrez A."/>
            <person name="Sun H."/>
            <person name="Lindquist E."/>
            <person name="Barry K."/>
            <person name="Riley R."/>
            <person name="Grigoriev I.V."/>
            <person name="Henrissat B."/>
            <person name="Kues U."/>
            <person name="Berka R.M."/>
            <person name="Martinez A.T."/>
            <person name="Covert S.F."/>
            <person name="Blanchette R.A."/>
            <person name="Cullen D."/>
        </authorList>
    </citation>
    <scope>NUCLEOTIDE SEQUENCE [LARGE SCALE GENOMIC DNA]</scope>
    <source>
        <strain evidence="1 2">11061_1 CR5-6</strain>
    </source>
</reference>
<protein>
    <submittedName>
        <fullName evidence="1">Uncharacterized protein</fullName>
    </submittedName>
</protein>
<dbReference type="AlphaFoldDB" id="A0A0C3P1L0"/>
<accession>A0A0C3P1L0</accession>